<dbReference type="Proteomes" id="UP001054857">
    <property type="component" value="Unassembled WGS sequence"/>
</dbReference>
<keyword evidence="2" id="KW-0808">Transferase</keyword>
<proteinExistence type="predicted"/>
<reference evidence="6 7" key="1">
    <citation type="journal article" date="2021" name="Sci. Rep.">
        <title>Genome sequencing of the multicellular alga Astrephomene provides insights into convergent evolution of germ-soma differentiation.</title>
        <authorList>
            <person name="Yamashita S."/>
            <person name="Yamamoto K."/>
            <person name="Matsuzaki R."/>
            <person name="Suzuki S."/>
            <person name="Yamaguchi H."/>
            <person name="Hirooka S."/>
            <person name="Minakuchi Y."/>
            <person name="Miyagishima S."/>
            <person name="Kawachi M."/>
            <person name="Toyoda A."/>
            <person name="Nozaki H."/>
        </authorList>
    </citation>
    <scope>NUCLEOTIDE SEQUENCE [LARGE SCALE GENOMIC DNA]</scope>
    <source>
        <strain evidence="6 7">NIES-4017</strain>
    </source>
</reference>
<accession>A0AAD3DS86</accession>
<protein>
    <submittedName>
        <fullName evidence="6">Uncharacterized protein</fullName>
    </submittedName>
</protein>
<evidence type="ECO:0000313" key="6">
    <source>
        <dbReference type="EMBL" id="GFR44971.1"/>
    </source>
</evidence>
<keyword evidence="7" id="KW-1185">Reference proteome</keyword>
<keyword evidence="1" id="KW-0723">Serine/threonine-protein kinase</keyword>
<dbReference type="GO" id="GO:0004674">
    <property type="term" value="F:protein serine/threonine kinase activity"/>
    <property type="evidence" value="ECO:0007669"/>
    <property type="project" value="UniProtKB-KW"/>
</dbReference>
<dbReference type="EMBL" id="BMAR01000009">
    <property type="protein sequence ID" value="GFR44971.1"/>
    <property type="molecule type" value="Genomic_DNA"/>
</dbReference>
<evidence type="ECO:0000256" key="1">
    <source>
        <dbReference type="ARBA" id="ARBA00022527"/>
    </source>
</evidence>
<keyword evidence="5" id="KW-0067">ATP-binding</keyword>
<dbReference type="GO" id="GO:0005524">
    <property type="term" value="F:ATP binding"/>
    <property type="evidence" value="ECO:0007669"/>
    <property type="project" value="UniProtKB-KW"/>
</dbReference>
<comment type="caution">
    <text evidence="6">The sequence shown here is derived from an EMBL/GenBank/DDBJ whole genome shotgun (WGS) entry which is preliminary data.</text>
</comment>
<dbReference type="PANTHER" id="PTHR24350">
    <property type="entry name" value="SERINE/THREONINE-PROTEIN KINASE IAL-RELATED"/>
    <property type="match status" value="1"/>
</dbReference>
<evidence type="ECO:0000313" key="7">
    <source>
        <dbReference type="Proteomes" id="UP001054857"/>
    </source>
</evidence>
<keyword evidence="3" id="KW-0547">Nucleotide-binding</keyword>
<evidence type="ECO:0000256" key="3">
    <source>
        <dbReference type="ARBA" id="ARBA00022741"/>
    </source>
</evidence>
<sequence>MQPQPQCATCRCPPAVRRERYSLADFHVTRLYGEGPGWSVCGAVCRWSGAQVVLQTYSEVGNLSGSMALALAAAHSLPYHPALLPLYAVFREPGERAGAGGGTGGAAGGGDDTVVMVYPGGPAQRPLDCTGSGGSGALGSSSLGALGPGGGGGSSYPVSERGVVRGLLQPLGELLALLGG</sequence>
<gene>
    <name evidence="6" type="ORF">Agub_g6281</name>
</gene>
<evidence type="ECO:0000256" key="4">
    <source>
        <dbReference type="ARBA" id="ARBA00022777"/>
    </source>
</evidence>
<name>A0AAD3DS86_9CHLO</name>
<dbReference type="AlphaFoldDB" id="A0AAD3DS86"/>
<feature type="non-terminal residue" evidence="6">
    <location>
        <position position="1"/>
    </location>
</feature>
<evidence type="ECO:0000256" key="2">
    <source>
        <dbReference type="ARBA" id="ARBA00022679"/>
    </source>
</evidence>
<keyword evidence="4" id="KW-0418">Kinase</keyword>
<evidence type="ECO:0000256" key="5">
    <source>
        <dbReference type="ARBA" id="ARBA00022840"/>
    </source>
</evidence>
<organism evidence="6 7">
    <name type="scientific">Astrephomene gubernaculifera</name>
    <dbReference type="NCBI Taxonomy" id="47775"/>
    <lineage>
        <taxon>Eukaryota</taxon>
        <taxon>Viridiplantae</taxon>
        <taxon>Chlorophyta</taxon>
        <taxon>core chlorophytes</taxon>
        <taxon>Chlorophyceae</taxon>
        <taxon>CS clade</taxon>
        <taxon>Chlamydomonadales</taxon>
        <taxon>Astrephomenaceae</taxon>
        <taxon>Astrephomene</taxon>
    </lineage>
</organism>
<dbReference type="InterPro" id="IPR030616">
    <property type="entry name" value="Aur-like"/>
</dbReference>